<dbReference type="Pfam" id="PF04828">
    <property type="entry name" value="GFA"/>
    <property type="match status" value="1"/>
</dbReference>
<dbReference type="PANTHER" id="PTHR33337:SF40">
    <property type="entry name" value="CENP-V_GFA DOMAIN-CONTAINING PROTEIN-RELATED"/>
    <property type="match status" value="1"/>
</dbReference>
<evidence type="ECO:0000256" key="2">
    <source>
        <dbReference type="ARBA" id="ARBA00022723"/>
    </source>
</evidence>
<name>A0A3A3FUP0_9BURK</name>
<dbReference type="AlphaFoldDB" id="A0A3A3FUP0"/>
<organism evidence="6 7">
    <name type="scientific">Noviherbaspirillum saxi</name>
    <dbReference type="NCBI Taxonomy" id="2320863"/>
    <lineage>
        <taxon>Bacteria</taxon>
        <taxon>Pseudomonadati</taxon>
        <taxon>Pseudomonadota</taxon>
        <taxon>Betaproteobacteria</taxon>
        <taxon>Burkholderiales</taxon>
        <taxon>Oxalobacteraceae</taxon>
        <taxon>Noviherbaspirillum</taxon>
    </lineage>
</organism>
<evidence type="ECO:0000313" key="6">
    <source>
        <dbReference type="EMBL" id="RJF99882.1"/>
    </source>
</evidence>
<gene>
    <name evidence="6" type="ORF">D3871_02085</name>
</gene>
<protein>
    <submittedName>
        <fullName evidence="6">GFA family protein</fullName>
    </submittedName>
</protein>
<proteinExistence type="inferred from homology"/>
<keyword evidence="7" id="KW-1185">Reference proteome</keyword>
<accession>A0A3A3FUP0</accession>
<dbReference type="PROSITE" id="PS51891">
    <property type="entry name" value="CENP_V_GFA"/>
    <property type="match status" value="1"/>
</dbReference>
<dbReference type="GO" id="GO:0016846">
    <property type="term" value="F:carbon-sulfur lyase activity"/>
    <property type="evidence" value="ECO:0007669"/>
    <property type="project" value="InterPro"/>
</dbReference>
<comment type="caution">
    <text evidence="6">The sequence shown here is derived from an EMBL/GenBank/DDBJ whole genome shotgun (WGS) entry which is preliminary data.</text>
</comment>
<evidence type="ECO:0000259" key="5">
    <source>
        <dbReference type="PROSITE" id="PS51891"/>
    </source>
</evidence>
<dbReference type="OrthoDB" id="327703at2"/>
<dbReference type="Gene3D" id="3.90.1590.10">
    <property type="entry name" value="glutathione-dependent formaldehyde- activating enzyme (gfa)"/>
    <property type="match status" value="1"/>
</dbReference>
<keyword evidence="2" id="KW-0479">Metal-binding</keyword>
<dbReference type="Proteomes" id="UP000265955">
    <property type="component" value="Unassembled WGS sequence"/>
</dbReference>
<dbReference type="InterPro" id="IPR011057">
    <property type="entry name" value="Mss4-like_sf"/>
</dbReference>
<dbReference type="RefSeq" id="WP_119769826.1">
    <property type="nucleotide sequence ID" value="NZ_QYUO01000001.1"/>
</dbReference>
<dbReference type="InterPro" id="IPR006913">
    <property type="entry name" value="CENP-V/GFA"/>
</dbReference>
<keyword evidence="4" id="KW-0456">Lyase</keyword>
<dbReference type="SUPFAM" id="SSF51316">
    <property type="entry name" value="Mss4-like"/>
    <property type="match status" value="1"/>
</dbReference>
<evidence type="ECO:0000256" key="3">
    <source>
        <dbReference type="ARBA" id="ARBA00022833"/>
    </source>
</evidence>
<sequence>MIHGSCMCGGVHYEYTGHLGTMTVCHCSDCRRAQGSSGVVAAPIDRHLFRWTAGEDLIAEYESSPGKKRAFCRRCGAPLYSRRDDAPDILRLRMGSIDTQIEATPVAHIYTVDIPPWADFHDELPRYDTHEHGRY</sequence>
<dbReference type="EMBL" id="QYUO01000001">
    <property type="protein sequence ID" value="RJF99882.1"/>
    <property type="molecule type" value="Genomic_DNA"/>
</dbReference>
<keyword evidence="3" id="KW-0862">Zinc</keyword>
<feature type="domain" description="CENP-V/GFA" evidence="5">
    <location>
        <begin position="2"/>
        <end position="118"/>
    </location>
</feature>
<evidence type="ECO:0000256" key="4">
    <source>
        <dbReference type="ARBA" id="ARBA00023239"/>
    </source>
</evidence>
<evidence type="ECO:0000256" key="1">
    <source>
        <dbReference type="ARBA" id="ARBA00005495"/>
    </source>
</evidence>
<evidence type="ECO:0000313" key="7">
    <source>
        <dbReference type="Proteomes" id="UP000265955"/>
    </source>
</evidence>
<reference evidence="7" key="1">
    <citation type="submission" date="2018-09" db="EMBL/GenBank/DDBJ databases">
        <authorList>
            <person name="Zhu H."/>
        </authorList>
    </citation>
    <scope>NUCLEOTIDE SEQUENCE [LARGE SCALE GENOMIC DNA]</scope>
    <source>
        <strain evidence="7">K1R23-30</strain>
    </source>
</reference>
<dbReference type="PANTHER" id="PTHR33337">
    <property type="entry name" value="GFA DOMAIN-CONTAINING PROTEIN"/>
    <property type="match status" value="1"/>
</dbReference>
<dbReference type="GO" id="GO:0046872">
    <property type="term" value="F:metal ion binding"/>
    <property type="evidence" value="ECO:0007669"/>
    <property type="project" value="UniProtKB-KW"/>
</dbReference>
<comment type="similarity">
    <text evidence="1">Belongs to the Gfa family.</text>
</comment>